<dbReference type="EMBL" id="LGCI01000010">
    <property type="protein sequence ID" value="KOY80592.1"/>
    <property type="molecule type" value="Genomic_DNA"/>
</dbReference>
<name>A0A0M9DI12_9BACI</name>
<evidence type="ECO:0000313" key="1">
    <source>
        <dbReference type="EMBL" id="KOY80592.1"/>
    </source>
</evidence>
<sequence>MNVQQLQQLIQEIVTTFVQPKKRLLIVHPHTTISLKQMETLSSYCTVEEWQEGTDATNIPQMFYDAIVFLEVDQVFIIASAQGLPNSPATLFLADLLLRGEPAVLVPQQKMAEVMTAKQPNAYSSMLQKHMESLKTFGCDLQLFSQLIPSIKATRQDLSFADQQTVYITEEMIRTFQGQQLVIPATTRLTPLALDVLQEKGITIQRK</sequence>
<dbReference type="OrthoDB" id="2740340at2"/>
<evidence type="ECO:0008006" key="3">
    <source>
        <dbReference type="Google" id="ProtNLM"/>
    </source>
</evidence>
<evidence type="ECO:0000313" key="2">
    <source>
        <dbReference type="Proteomes" id="UP000037977"/>
    </source>
</evidence>
<dbReference type="PATRIC" id="fig|33935.3.peg.1812"/>
<organism evidence="1 2">
    <name type="scientific">Lysinibacillus macroides</name>
    <dbReference type="NCBI Taxonomy" id="33935"/>
    <lineage>
        <taxon>Bacteria</taxon>
        <taxon>Bacillati</taxon>
        <taxon>Bacillota</taxon>
        <taxon>Bacilli</taxon>
        <taxon>Bacillales</taxon>
        <taxon>Bacillaceae</taxon>
        <taxon>Lysinibacillus</taxon>
    </lineage>
</organism>
<protein>
    <recommendedName>
        <fullName evidence="3">Ethanolamine utilization protein</fullName>
    </recommendedName>
</protein>
<comment type="caution">
    <text evidence="1">The sequence shown here is derived from an EMBL/GenBank/DDBJ whole genome shotgun (WGS) entry which is preliminary data.</text>
</comment>
<gene>
    <name evidence="1" type="ORF">ADM90_15405</name>
</gene>
<dbReference type="AlphaFoldDB" id="A0A0M9DI12"/>
<keyword evidence="2" id="KW-1185">Reference proteome</keyword>
<dbReference type="STRING" id="33935.ADM90_15405"/>
<accession>A0A0M9DI12</accession>
<proteinExistence type="predicted"/>
<reference evidence="1 2" key="1">
    <citation type="submission" date="2015-07" db="EMBL/GenBank/DDBJ databases">
        <title>Genome sequencing project for genomic taxonomy and phylogenomics of Bacillus-like bacteria.</title>
        <authorList>
            <person name="Liu B."/>
            <person name="Wang J."/>
            <person name="Zhu Y."/>
            <person name="Liu G."/>
            <person name="Chen Q."/>
            <person name="Chen Z."/>
            <person name="Che J."/>
            <person name="Ge C."/>
            <person name="Shi H."/>
            <person name="Pan Z."/>
            <person name="Liu X."/>
        </authorList>
    </citation>
    <scope>NUCLEOTIDE SEQUENCE [LARGE SCALE GENOMIC DNA]</scope>
    <source>
        <strain evidence="1 2">DSM 54</strain>
    </source>
</reference>
<dbReference type="RefSeq" id="WP_053995834.1">
    <property type="nucleotide sequence ID" value="NZ_CP065643.1"/>
</dbReference>
<dbReference type="Proteomes" id="UP000037977">
    <property type="component" value="Unassembled WGS sequence"/>
</dbReference>